<name>A0AAE1SM72_9SOLA</name>
<reference evidence="2" key="1">
    <citation type="submission" date="2023-12" db="EMBL/GenBank/DDBJ databases">
        <title>Genome assembly of Anisodus tanguticus.</title>
        <authorList>
            <person name="Wang Y.-J."/>
        </authorList>
    </citation>
    <scope>NUCLEOTIDE SEQUENCE</scope>
    <source>
        <strain evidence="2">KB-2021</strain>
        <tissue evidence="2">Leaf</tissue>
    </source>
</reference>
<evidence type="ECO:0000256" key="1">
    <source>
        <dbReference type="SAM" id="Coils"/>
    </source>
</evidence>
<dbReference type="AlphaFoldDB" id="A0AAE1SM72"/>
<feature type="coiled-coil region" evidence="1">
    <location>
        <begin position="226"/>
        <end position="253"/>
    </location>
</feature>
<gene>
    <name evidence="2" type="ORF">RND71_007599</name>
</gene>
<evidence type="ECO:0000313" key="3">
    <source>
        <dbReference type="Proteomes" id="UP001291623"/>
    </source>
</evidence>
<dbReference type="Proteomes" id="UP001291623">
    <property type="component" value="Unassembled WGS sequence"/>
</dbReference>
<dbReference type="PANTHER" id="PTHR34285:SF10">
    <property type="match status" value="1"/>
</dbReference>
<organism evidence="2 3">
    <name type="scientific">Anisodus tanguticus</name>
    <dbReference type="NCBI Taxonomy" id="243964"/>
    <lineage>
        <taxon>Eukaryota</taxon>
        <taxon>Viridiplantae</taxon>
        <taxon>Streptophyta</taxon>
        <taxon>Embryophyta</taxon>
        <taxon>Tracheophyta</taxon>
        <taxon>Spermatophyta</taxon>
        <taxon>Magnoliopsida</taxon>
        <taxon>eudicotyledons</taxon>
        <taxon>Gunneridae</taxon>
        <taxon>Pentapetalae</taxon>
        <taxon>asterids</taxon>
        <taxon>lamiids</taxon>
        <taxon>Solanales</taxon>
        <taxon>Solanaceae</taxon>
        <taxon>Solanoideae</taxon>
        <taxon>Hyoscyameae</taxon>
        <taxon>Anisodus</taxon>
    </lineage>
</organism>
<dbReference type="PANTHER" id="PTHR34285">
    <property type="entry name" value="OS08G0510800 PROTEIN"/>
    <property type="match status" value="1"/>
</dbReference>
<keyword evidence="1" id="KW-0175">Coiled coil</keyword>
<protein>
    <submittedName>
        <fullName evidence="2">Uncharacterized protein</fullName>
    </submittedName>
</protein>
<dbReference type="EMBL" id="JAVYJV010000004">
    <property type="protein sequence ID" value="KAK4372215.1"/>
    <property type="molecule type" value="Genomic_DNA"/>
</dbReference>
<sequence length="296" mass="33207">MKASLKFRENQNPIIKAKIPLNTLGIPFQSSIQTTTSDPKDKDLCLSFSTTFFQSGPVLKLFYRPNDSNRAFGLVVKTGVGSIGPMSAEFNFVGNGNPSFFLHFKPQLGDFSIIRSVNLKKTVNDDLPNTNILHKDKIITEKNNGKLIWADLFGGEVHARTVFPIMDNVVGKIGWSLKFPATESGFPMGKMPYMTVNKLGMEYVWRDEVVIDRNLWGSDGDVAGECLALKKEMGKLELEKESLRKELQELKSEIYAGDFVPAAGGKKVTRLRRMIERLNCRKARRSREIKKNGAVN</sequence>
<evidence type="ECO:0000313" key="2">
    <source>
        <dbReference type="EMBL" id="KAK4372215.1"/>
    </source>
</evidence>
<accession>A0AAE1SM72</accession>
<keyword evidence="3" id="KW-1185">Reference proteome</keyword>
<proteinExistence type="predicted"/>
<comment type="caution">
    <text evidence="2">The sequence shown here is derived from an EMBL/GenBank/DDBJ whole genome shotgun (WGS) entry which is preliminary data.</text>
</comment>